<dbReference type="EMBL" id="BPLQ01003898">
    <property type="protein sequence ID" value="GIY04146.1"/>
    <property type="molecule type" value="Genomic_DNA"/>
</dbReference>
<protein>
    <submittedName>
        <fullName evidence="1">Uncharacterized protein</fullName>
    </submittedName>
</protein>
<reference evidence="1 2" key="1">
    <citation type="submission" date="2021-06" db="EMBL/GenBank/DDBJ databases">
        <title>Caerostris darwini draft genome.</title>
        <authorList>
            <person name="Kono N."/>
            <person name="Arakawa K."/>
        </authorList>
    </citation>
    <scope>NUCLEOTIDE SEQUENCE [LARGE SCALE GENOMIC DNA]</scope>
</reference>
<proteinExistence type="predicted"/>
<keyword evidence="2" id="KW-1185">Reference proteome</keyword>
<name>A0AAV4Q6W8_9ARAC</name>
<evidence type="ECO:0000313" key="2">
    <source>
        <dbReference type="Proteomes" id="UP001054837"/>
    </source>
</evidence>
<comment type="caution">
    <text evidence="1">The sequence shown here is derived from an EMBL/GenBank/DDBJ whole genome shotgun (WGS) entry which is preliminary data.</text>
</comment>
<dbReference type="AlphaFoldDB" id="A0AAV4Q6W8"/>
<sequence length="131" mass="14575">MTPSLSLAIQDTLLGPPSAGDKEWQAGSIIAPVDSLTFQETRTTGKYGGTYLAMGWTTQRDPQQDLKRTNLSRSREDGRHFHAEYKTTLNSHSSIKFSDHVCIERVPLSPVRVRPDEILDFTPGCGRSSRV</sequence>
<organism evidence="1 2">
    <name type="scientific">Caerostris darwini</name>
    <dbReference type="NCBI Taxonomy" id="1538125"/>
    <lineage>
        <taxon>Eukaryota</taxon>
        <taxon>Metazoa</taxon>
        <taxon>Ecdysozoa</taxon>
        <taxon>Arthropoda</taxon>
        <taxon>Chelicerata</taxon>
        <taxon>Arachnida</taxon>
        <taxon>Araneae</taxon>
        <taxon>Araneomorphae</taxon>
        <taxon>Entelegynae</taxon>
        <taxon>Araneoidea</taxon>
        <taxon>Araneidae</taxon>
        <taxon>Caerostris</taxon>
    </lineage>
</organism>
<gene>
    <name evidence="1" type="ORF">CDAR_232991</name>
</gene>
<accession>A0AAV4Q6W8</accession>
<dbReference type="Proteomes" id="UP001054837">
    <property type="component" value="Unassembled WGS sequence"/>
</dbReference>
<evidence type="ECO:0000313" key="1">
    <source>
        <dbReference type="EMBL" id="GIY04146.1"/>
    </source>
</evidence>